<dbReference type="Pfam" id="PF22749">
    <property type="entry name" value="Arb2"/>
    <property type="match status" value="1"/>
</dbReference>
<dbReference type="PANTHER" id="PTHR21357">
    <property type="entry name" value="FAM172 FAMILY PROTEIN HOMOLOG CG10038"/>
    <property type="match status" value="1"/>
</dbReference>
<keyword evidence="3" id="KW-1185">Reference proteome</keyword>
<dbReference type="AlphaFoldDB" id="A0A834KMM2"/>
<name>A0A834KMM2_VESGE</name>
<dbReference type="GO" id="GO:0035197">
    <property type="term" value="F:siRNA binding"/>
    <property type="evidence" value="ECO:0007669"/>
    <property type="project" value="TreeGrafter"/>
</dbReference>
<sequence>MACSDFPKSLNEFGYDFDADGKLKKLNTETGLLINEGFEFNVSENPQYNQKRYEALGEVINEYVYSLLEKEGLNRLPLPKQSTISENKKSFIFASNDALENEKILILIHGSGVVRAGQWARRLIINDSLFTGTQIPYIRKAKDLGYGLFVLNTNDNFRLIKGKPSKIKGSGDPHEHLKTVWNDYIGPSNSKYVAIVAHSYGGECIVKFAMDHVEEFKRKVFAVGLTDSVHIARSKGFEHVAKIYNDSETHSMTSCISSIESIVFKCFVLAVADGQKSNVSLEALKTKFEVVLPCDDILYPFASINRVISKNWVCSDKPLDTPVLCPSGDIERVSAGHTVHEMSSSSCIDSLFRFIEDRYRSIHDTAKA</sequence>
<comment type="caution">
    <text evidence="2">The sequence shown here is derived from an EMBL/GenBank/DDBJ whole genome shotgun (WGS) entry which is preliminary data.</text>
</comment>
<organism evidence="2 3">
    <name type="scientific">Vespula germanica</name>
    <name type="common">German yellow jacket</name>
    <name type="synonym">Paravespula germanica</name>
    <dbReference type="NCBI Taxonomy" id="30212"/>
    <lineage>
        <taxon>Eukaryota</taxon>
        <taxon>Metazoa</taxon>
        <taxon>Ecdysozoa</taxon>
        <taxon>Arthropoda</taxon>
        <taxon>Hexapoda</taxon>
        <taxon>Insecta</taxon>
        <taxon>Pterygota</taxon>
        <taxon>Neoptera</taxon>
        <taxon>Endopterygota</taxon>
        <taxon>Hymenoptera</taxon>
        <taxon>Apocrita</taxon>
        <taxon>Aculeata</taxon>
        <taxon>Vespoidea</taxon>
        <taxon>Vespidae</taxon>
        <taxon>Vespinae</taxon>
        <taxon>Vespula</taxon>
    </lineage>
</organism>
<dbReference type="EMBL" id="JACSDZ010000003">
    <property type="protein sequence ID" value="KAF7409513.1"/>
    <property type="molecule type" value="Genomic_DNA"/>
</dbReference>
<dbReference type="GO" id="GO:0031048">
    <property type="term" value="P:regulatory ncRNA-mediated heterochromatin formation"/>
    <property type="evidence" value="ECO:0007669"/>
    <property type="project" value="TreeGrafter"/>
</dbReference>
<evidence type="ECO:0000259" key="1">
    <source>
        <dbReference type="Pfam" id="PF22749"/>
    </source>
</evidence>
<evidence type="ECO:0000313" key="2">
    <source>
        <dbReference type="EMBL" id="KAF7409513.1"/>
    </source>
</evidence>
<dbReference type="Proteomes" id="UP000617340">
    <property type="component" value="Unassembled WGS sequence"/>
</dbReference>
<dbReference type="InterPro" id="IPR053858">
    <property type="entry name" value="Arb2_dom"/>
</dbReference>
<dbReference type="PANTHER" id="PTHR21357:SF4">
    <property type="entry name" value="FAM172 FAMILY PROTEIN HOMOLOG CG10038"/>
    <property type="match status" value="1"/>
</dbReference>
<dbReference type="InterPro" id="IPR048263">
    <property type="entry name" value="Arb2"/>
</dbReference>
<gene>
    <name evidence="2" type="ORF">HZH68_003894</name>
</gene>
<proteinExistence type="predicted"/>
<reference evidence="2" key="1">
    <citation type="journal article" date="2020" name="G3 (Bethesda)">
        <title>High-Quality Assemblies for Three Invasive Social Wasps from the &lt;i&gt;Vespula&lt;/i&gt; Genus.</title>
        <authorList>
            <person name="Harrop T.W.R."/>
            <person name="Guhlin J."/>
            <person name="McLaughlin G.M."/>
            <person name="Permina E."/>
            <person name="Stockwell P."/>
            <person name="Gilligan J."/>
            <person name="Le Lec M.F."/>
            <person name="Gruber M.A.M."/>
            <person name="Quinn O."/>
            <person name="Lovegrove M."/>
            <person name="Duncan E.J."/>
            <person name="Remnant E.J."/>
            <person name="Van Eeckhoven J."/>
            <person name="Graham B."/>
            <person name="Knapp R.A."/>
            <person name="Langford K.W."/>
            <person name="Kronenberg Z."/>
            <person name="Press M.O."/>
            <person name="Eacker S.M."/>
            <person name="Wilson-Rankin E.E."/>
            <person name="Purcell J."/>
            <person name="Lester P.J."/>
            <person name="Dearden P.K."/>
        </authorList>
    </citation>
    <scope>NUCLEOTIDE SEQUENCE</scope>
    <source>
        <strain evidence="2">Linc-1</strain>
    </source>
</reference>
<protein>
    <recommendedName>
        <fullName evidence="1">Arb2 domain-containing protein</fullName>
    </recommendedName>
</protein>
<feature type="domain" description="Arb2" evidence="1">
    <location>
        <begin position="6"/>
        <end position="233"/>
    </location>
</feature>
<dbReference type="GO" id="GO:0005634">
    <property type="term" value="C:nucleus"/>
    <property type="evidence" value="ECO:0007669"/>
    <property type="project" value="TreeGrafter"/>
</dbReference>
<accession>A0A834KMM2</accession>
<evidence type="ECO:0000313" key="3">
    <source>
        <dbReference type="Proteomes" id="UP000617340"/>
    </source>
</evidence>